<dbReference type="OrthoDB" id="18453at2759"/>
<dbReference type="PROSITE" id="PS50261">
    <property type="entry name" value="G_PROTEIN_RECEP_F2_4"/>
    <property type="match status" value="1"/>
</dbReference>
<feature type="transmembrane region" description="Helical" evidence="6">
    <location>
        <begin position="20"/>
        <end position="39"/>
    </location>
</feature>
<dbReference type="Gene3D" id="1.20.1070.10">
    <property type="entry name" value="Rhodopsin 7-helix transmembrane proteins"/>
    <property type="match status" value="1"/>
</dbReference>
<evidence type="ECO:0000256" key="1">
    <source>
        <dbReference type="ARBA" id="ARBA00004141"/>
    </source>
</evidence>
<feature type="transmembrane region" description="Helical" evidence="6">
    <location>
        <begin position="46"/>
        <end position="63"/>
    </location>
</feature>
<dbReference type="InterPro" id="IPR017981">
    <property type="entry name" value="GPCR_2-like_7TM"/>
</dbReference>
<comment type="subcellular location">
    <subcellularLocation>
        <location evidence="1">Membrane</location>
        <topology evidence="1">Multi-pass membrane protein</topology>
    </subcellularLocation>
</comment>
<feature type="transmembrane region" description="Helical" evidence="6">
    <location>
        <begin position="283"/>
        <end position="302"/>
    </location>
</feature>
<feature type="transmembrane region" description="Helical" evidence="6">
    <location>
        <begin position="322"/>
        <end position="343"/>
    </location>
</feature>
<evidence type="ECO:0000256" key="5">
    <source>
        <dbReference type="SAM" id="MobiDB-lite"/>
    </source>
</evidence>
<dbReference type="GO" id="GO:0007166">
    <property type="term" value="P:cell surface receptor signaling pathway"/>
    <property type="evidence" value="ECO:0007669"/>
    <property type="project" value="InterPro"/>
</dbReference>
<proteinExistence type="predicted"/>
<evidence type="ECO:0000259" key="7">
    <source>
        <dbReference type="PROSITE" id="PS50261"/>
    </source>
</evidence>
<feature type="region of interest" description="Disordered" evidence="5">
    <location>
        <begin position="206"/>
        <end position="242"/>
    </location>
</feature>
<reference evidence="8 9" key="1">
    <citation type="journal article" date="2018" name="Nat. Ecol. Evol.">
        <title>Pezizomycetes genomes reveal the molecular basis of ectomycorrhizal truffle lifestyle.</title>
        <authorList>
            <person name="Murat C."/>
            <person name="Payen T."/>
            <person name="Noel B."/>
            <person name="Kuo A."/>
            <person name="Morin E."/>
            <person name="Chen J."/>
            <person name="Kohler A."/>
            <person name="Krizsan K."/>
            <person name="Balestrini R."/>
            <person name="Da Silva C."/>
            <person name="Montanini B."/>
            <person name="Hainaut M."/>
            <person name="Levati E."/>
            <person name="Barry K.W."/>
            <person name="Belfiori B."/>
            <person name="Cichocki N."/>
            <person name="Clum A."/>
            <person name="Dockter R.B."/>
            <person name="Fauchery L."/>
            <person name="Guy J."/>
            <person name="Iotti M."/>
            <person name="Le Tacon F."/>
            <person name="Lindquist E.A."/>
            <person name="Lipzen A."/>
            <person name="Malagnac F."/>
            <person name="Mello A."/>
            <person name="Molinier V."/>
            <person name="Miyauchi S."/>
            <person name="Poulain J."/>
            <person name="Riccioni C."/>
            <person name="Rubini A."/>
            <person name="Sitrit Y."/>
            <person name="Splivallo R."/>
            <person name="Traeger S."/>
            <person name="Wang M."/>
            <person name="Zifcakova L."/>
            <person name="Wipf D."/>
            <person name="Zambonelli A."/>
            <person name="Paolocci F."/>
            <person name="Nowrousian M."/>
            <person name="Ottonello S."/>
            <person name="Baldrian P."/>
            <person name="Spatafora J.W."/>
            <person name="Henrissat B."/>
            <person name="Nagy L.G."/>
            <person name="Aury J.M."/>
            <person name="Wincker P."/>
            <person name="Grigoriev I.V."/>
            <person name="Bonfante P."/>
            <person name="Martin F.M."/>
        </authorList>
    </citation>
    <scope>NUCLEOTIDE SEQUENCE [LARGE SCALE GENOMIC DNA]</scope>
    <source>
        <strain evidence="8 9">CCBAS932</strain>
    </source>
</reference>
<evidence type="ECO:0000313" key="8">
    <source>
        <dbReference type="EMBL" id="RPB14253.1"/>
    </source>
</evidence>
<dbReference type="InParanoid" id="A0A3N4KUJ5"/>
<dbReference type="Pfam" id="PF05462">
    <property type="entry name" value="Dicty_CAR"/>
    <property type="match status" value="1"/>
</dbReference>
<gene>
    <name evidence="8" type="ORF">P167DRAFT_484741</name>
</gene>
<feature type="compositionally biased region" description="Polar residues" evidence="5">
    <location>
        <begin position="207"/>
        <end position="228"/>
    </location>
</feature>
<feature type="domain" description="G-protein coupled receptors family 2 profile 2" evidence="7">
    <location>
        <begin position="8"/>
        <end position="196"/>
    </location>
</feature>
<dbReference type="GO" id="GO:0007189">
    <property type="term" value="P:adenylate cyclase-activating G protein-coupled receptor signaling pathway"/>
    <property type="evidence" value="ECO:0007669"/>
    <property type="project" value="TreeGrafter"/>
</dbReference>
<evidence type="ECO:0000256" key="6">
    <source>
        <dbReference type="SAM" id="Phobius"/>
    </source>
</evidence>
<dbReference type="AlphaFoldDB" id="A0A3N4KUJ5"/>
<feature type="transmembrane region" description="Helical" evidence="6">
    <location>
        <begin position="170"/>
        <end position="193"/>
    </location>
</feature>
<feature type="transmembrane region" description="Helical" evidence="6">
    <location>
        <begin position="118"/>
        <end position="139"/>
    </location>
</feature>
<dbReference type="STRING" id="1392247.A0A3N4KUJ5"/>
<accession>A0A3N4KUJ5</accession>
<dbReference type="GO" id="GO:0005886">
    <property type="term" value="C:plasma membrane"/>
    <property type="evidence" value="ECO:0007669"/>
    <property type="project" value="TreeGrafter"/>
</dbReference>
<dbReference type="SUPFAM" id="SSF81321">
    <property type="entry name" value="Family A G protein-coupled receptor-like"/>
    <property type="match status" value="1"/>
</dbReference>
<keyword evidence="3 6" id="KW-1133">Transmembrane helix</keyword>
<dbReference type="Proteomes" id="UP000277580">
    <property type="component" value="Unassembled WGS sequence"/>
</dbReference>
<feature type="transmembrane region" description="Helical" evidence="6">
    <location>
        <begin position="83"/>
        <end position="106"/>
    </location>
</feature>
<keyword evidence="4 6" id="KW-0472">Membrane</keyword>
<evidence type="ECO:0000313" key="9">
    <source>
        <dbReference type="Proteomes" id="UP000277580"/>
    </source>
</evidence>
<evidence type="ECO:0000256" key="4">
    <source>
        <dbReference type="ARBA" id="ARBA00023136"/>
    </source>
</evidence>
<dbReference type="GO" id="GO:0004930">
    <property type="term" value="F:G protein-coupled receptor activity"/>
    <property type="evidence" value="ECO:0007669"/>
    <property type="project" value="TreeGrafter"/>
</dbReference>
<name>A0A3N4KUJ5_9PEZI</name>
<organism evidence="8 9">
    <name type="scientific">Morchella conica CCBAS932</name>
    <dbReference type="NCBI Taxonomy" id="1392247"/>
    <lineage>
        <taxon>Eukaryota</taxon>
        <taxon>Fungi</taxon>
        <taxon>Dikarya</taxon>
        <taxon>Ascomycota</taxon>
        <taxon>Pezizomycotina</taxon>
        <taxon>Pezizomycetes</taxon>
        <taxon>Pezizales</taxon>
        <taxon>Morchellaceae</taxon>
        <taxon>Morchella</taxon>
    </lineage>
</organism>
<keyword evidence="2 6" id="KW-0812">Transmembrane</keyword>
<sequence>MAWTTRELEILQTTSRVSSVFSLLGASFIIITFCSSRSFHRPINRLAFFAAFGNILTNVATITSREGITHGNSSGLCKAQAAFIQWFMPADALFCLAMALNVYLTVFKKYTTKRLKNLELTYVLTCYGIPFIPAIVFLFPKDHAGTPIYGSATLWCWISNEWQFLRIAGFYGPVWIVLLLTLIIYILAGRVIFNLRDSLRKFAGAEHTSSSHTGPTRDTLGTRSSSVRPGSISPGPVHDSGVPAVVNPLTSYSCTISSGSGGKEPPLTVTRTRNSGVEANTAAWAYCRCAMLFFLALIITWLPSSINRIYSLIHPDSTNFGLNFAAALVLPCQGFWNGLIYIVTTLPACKEFMGNIWKKIVLPFEAMQRKLAASRRRSKASSLDSLNPA</sequence>
<keyword evidence="9" id="KW-1185">Reference proteome</keyword>
<protein>
    <recommendedName>
        <fullName evidence="7">G-protein coupled receptors family 2 profile 2 domain-containing protein</fullName>
    </recommendedName>
</protein>
<dbReference type="EMBL" id="ML119118">
    <property type="protein sequence ID" value="RPB14253.1"/>
    <property type="molecule type" value="Genomic_DNA"/>
</dbReference>
<dbReference type="PANTHER" id="PTHR23112">
    <property type="entry name" value="G PROTEIN-COUPLED RECEPTOR 157-RELATED"/>
    <property type="match status" value="1"/>
</dbReference>
<dbReference type="PANTHER" id="PTHR23112:SF0">
    <property type="entry name" value="TRANSMEMBRANE PROTEIN 116"/>
    <property type="match status" value="1"/>
</dbReference>
<evidence type="ECO:0000256" key="3">
    <source>
        <dbReference type="ARBA" id="ARBA00022989"/>
    </source>
</evidence>
<evidence type="ECO:0000256" key="2">
    <source>
        <dbReference type="ARBA" id="ARBA00022692"/>
    </source>
</evidence>